<dbReference type="Gene3D" id="3.40.50.720">
    <property type="entry name" value="NAD(P)-binding Rossmann-like Domain"/>
    <property type="match status" value="1"/>
</dbReference>
<dbReference type="Gene3D" id="3.90.25.10">
    <property type="entry name" value="UDP-galactose 4-epimerase, domain 1"/>
    <property type="match status" value="1"/>
</dbReference>
<dbReference type="Proteomes" id="UP000623687">
    <property type="component" value="Unassembled WGS sequence"/>
</dbReference>
<dbReference type="OrthoDB" id="9974981at2759"/>
<dbReference type="InterPro" id="IPR051609">
    <property type="entry name" value="NmrA/Isoflavone_reductase-like"/>
</dbReference>
<evidence type="ECO:0000256" key="1">
    <source>
        <dbReference type="ARBA" id="ARBA00022857"/>
    </source>
</evidence>
<evidence type="ECO:0000259" key="3">
    <source>
        <dbReference type="Pfam" id="PF05368"/>
    </source>
</evidence>
<dbReference type="EMBL" id="JACETU010000011">
    <property type="protein sequence ID" value="KAF7416095.1"/>
    <property type="molecule type" value="Genomic_DNA"/>
</dbReference>
<evidence type="ECO:0000256" key="2">
    <source>
        <dbReference type="ARBA" id="ARBA00023002"/>
    </source>
</evidence>
<dbReference type="InterPro" id="IPR008030">
    <property type="entry name" value="NmrA-like"/>
</dbReference>
<dbReference type="PANTHER" id="PTHR47706">
    <property type="entry name" value="NMRA-LIKE FAMILY PROTEIN"/>
    <property type="match status" value="1"/>
</dbReference>
<sequence>MSKVHVFIVGATGRTGGPIARAILQESNKFRLSILVREASKDKPAIKELTDAGAEVMVGDISDPAEKLESYLKGVDVLISTVLVMVDQKPLLLAAKNAGVGRVIPSDFASTAPKGAMFMHDIKLGIRDYIKELGLGYTFIEVGTWLHVMFPPLHSATDTLLTHKSYPGDKKQKTIYSTMPTIGKLVARIIADPRTLNQAVVAYDGEISLGEIWAIAERITGEDFSDYYHVSTFIPDEELEKGTQQMQNVVKRIVADYFKSLYIRGDNTLANAEAMGRLDARKLYDDVPCADVEEEAKKHYASGAVPASTSLPGAAVLDVFKKAE</sequence>
<dbReference type="GeneID" id="59372196"/>
<keyword evidence="1" id="KW-0521">NADP</keyword>
<name>A0A8H6ZGL4_PLEOS</name>
<dbReference type="SUPFAM" id="SSF51735">
    <property type="entry name" value="NAD(P)-binding Rossmann-fold domains"/>
    <property type="match status" value="1"/>
</dbReference>
<dbReference type="GO" id="GO:0016491">
    <property type="term" value="F:oxidoreductase activity"/>
    <property type="evidence" value="ECO:0007669"/>
    <property type="project" value="UniProtKB-KW"/>
</dbReference>
<dbReference type="PANTHER" id="PTHR47706:SF9">
    <property type="entry name" value="NMRA-LIKE DOMAIN-CONTAINING PROTEIN-RELATED"/>
    <property type="match status" value="1"/>
</dbReference>
<gene>
    <name evidence="4" type="ORF">PC9H_002355</name>
</gene>
<organism evidence="4 5">
    <name type="scientific">Pleurotus ostreatus</name>
    <name type="common">Oyster mushroom</name>
    <name type="synonym">White-rot fungus</name>
    <dbReference type="NCBI Taxonomy" id="5322"/>
    <lineage>
        <taxon>Eukaryota</taxon>
        <taxon>Fungi</taxon>
        <taxon>Dikarya</taxon>
        <taxon>Basidiomycota</taxon>
        <taxon>Agaricomycotina</taxon>
        <taxon>Agaricomycetes</taxon>
        <taxon>Agaricomycetidae</taxon>
        <taxon>Agaricales</taxon>
        <taxon>Pleurotineae</taxon>
        <taxon>Pleurotaceae</taxon>
        <taxon>Pleurotus</taxon>
    </lineage>
</organism>
<dbReference type="Pfam" id="PF05368">
    <property type="entry name" value="NmrA"/>
    <property type="match status" value="1"/>
</dbReference>
<evidence type="ECO:0000313" key="5">
    <source>
        <dbReference type="Proteomes" id="UP000623687"/>
    </source>
</evidence>
<evidence type="ECO:0000313" key="4">
    <source>
        <dbReference type="EMBL" id="KAF7416095.1"/>
    </source>
</evidence>
<dbReference type="AlphaFoldDB" id="A0A8H6ZGL4"/>
<proteinExistence type="predicted"/>
<comment type="caution">
    <text evidence="4">The sequence shown here is derived from an EMBL/GenBank/DDBJ whole genome shotgun (WGS) entry which is preliminary data.</text>
</comment>
<reference evidence="4" key="1">
    <citation type="submission" date="2019-07" db="EMBL/GenBank/DDBJ databases">
        <authorList>
            <person name="Palmer J.M."/>
        </authorList>
    </citation>
    <scope>NUCLEOTIDE SEQUENCE</scope>
    <source>
        <strain evidence="4">PC9</strain>
    </source>
</reference>
<accession>A0A8H6ZGL4</accession>
<dbReference type="InterPro" id="IPR036291">
    <property type="entry name" value="NAD(P)-bd_dom_sf"/>
</dbReference>
<feature type="domain" description="NmrA-like" evidence="3">
    <location>
        <begin position="4"/>
        <end position="285"/>
    </location>
</feature>
<dbReference type="VEuPathDB" id="FungiDB:PC9H_002355"/>
<dbReference type="RefSeq" id="XP_036625642.1">
    <property type="nucleotide sequence ID" value="XM_036771996.1"/>
</dbReference>
<keyword evidence="5" id="KW-1185">Reference proteome</keyword>
<protein>
    <recommendedName>
        <fullName evidence="3">NmrA-like domain-containing protein</fullName>
    </recommendedName>
</protein>
<keyword evidence="2" id="KW-0560">Oxidoreductase</keyword>